<organism evidence="2 3">
    <name type="scientific">Saccharopolyspora dendranthemae</name>
    <dbReference type="NCBI Taxonomy" id="1181886"/>
    <lineage>
        <taxon>Bacteria</taxon>
        <taxon>Bacillati</taxon>
        <taxon>Actinomycetota</taxon>
        <taxon>Actinomycetes</taxon>
        <taxon>Pseudonocardiales</taxon>
        <taxon>Pseudonocardiaceae</taxon>
        <taxon>Saccharopolyspora</taxon>
    </lineage>
</organism>
<comment type="caution">
    <text evidence="2">The sequence shown here is derived from an EMBL/GenBank/DDBJ whole genome shotgun (WGS) entry which is preliminary data.</text>
</comment>
<dbReference type="AlphaFoldDB" id="A0A561U4P5"/>
<gene>
    <name evidence="2" type="ORF">FHU35_1328</name>
</gene>
<reference evidence="2 3" key="1">
    <citation type="submission" date="2019-06" db="EMBL/GenBank/DDBJ databases">
        <title>Sequencing the genomes of 1000 actinobacteria strains.</title>
        <authorList>
            <person name="Klenk H.-P."/>
        </authorList>
    </citation>
    <scope>NUCLEOTIDE SEQUENCE [LARGE SCALE GENOMIC DNA]</scope>
    <source>
        <strain evidence="2 3">DSM 46699</strain>
    </source>
</reference>
<evidence type="ECO:0000313" key="3">
    <source>
        <dbReference type="Proteomes" id="UP000316184"/>
    </source>
</evidence>
<evidence type="ECO:0000256" key="1">
    <source>
        <dbReference type="SAM" id="MobiDB-lite"/>
    </source>
</evidence>
<evidence type="ECO:0000313" key="2">
    <source>
        <dbReference type="EMBL" id="TWF94327.1"/>
    </source>
</evidence>
<keyword evidence="3" id="KW-1185">Reference proteome</keyword>
<accession>A0A561U4P5</accession>
<protein>
    <submittedName>
        <fullName evidence="2">Uncharacterized protein</fullName>
    </submittedName>
</protein>
<name>A0A561U4P5_9PSEU</name>
<feature type="region of interest" description="Disordered" evidence="1">
    <location>
        <begin position="1"/>
        <end position="43"/>
    </location>
</feature>
<feature type="region of interest" description="Disordered" evidence="1">
    <location>
        <begin position="63"/>
        <end position="84"/>
    </location>
</feature>
<proteinExistence type="predicted"/>
<dbReference type="EMBL" id="VIWX01000003">
    <property type="protein sequence ID" value="TWF94327.1"/>
    <property type="molecule type" value="Genomic_DNA"/>
</dbReference>
<dbReference type="RefSeq" id="WP_145740138.1">
    <property type="nucleotide sequence ID" value="NZ_VIWX01000003.1"/>
</dbReference>
<feature type="compositionally biased region" description="Basic and acidic residues" evidence="1">
    <location>
        <begin position="19"/>
        <end position="32"/>
    </location>
</feature>
<dbReference type="Proteomes" id="UP000316184">
    <property type="component" value="Unassembled WGS sequence"/>
</dbReference>
<sequence length="84" mass="9300">MTTFTPPRISNEIRTGAAHVDRPRVPQRHEASASRTNAPVAPVVFLDPVTPRETPATDLRRAARDEDALRPLRTPFMADATGER</sequence>